<evidence type="ECO:0000313" key="2">
    <source>
        <dbReference type="Proteomes" id="UP000006727"/>
    </source>
</evidence>
<dbReference type="Gramene" id="Pp3c5_20940V3.5">
    <property type="protein sequence ID" value="Pp3c5_20940V3.5"/>
    <property type="gene ID" value="Pp3c5_20940"/>
</dbReference>
<reference evidence="1" key="3">
    <citation type="submission" date="2020-12" db="UniProtKB">
        <authorList>
            <consortium name="EnsemblPlants"/>
        </authorList>
    </citation>
    <scope>IDENTIFICATION</scope>
</reference>
<dbReference type="EMBL" id="ABEU02000005">
    <property type="status" value="NOT_ANNOTATED_CDS"/>
    <property type="molecule type" value="Genomic_DNA"/>
</dbReference>
<protein>
    <submittedName>
        <fullName evidence="1">Uncharacterized protein</fullName>
    </submittedName>
</protein>
<dbReference type="InParanoid" id="A9TF67"/>
<sequence>MLMRATASLLPLLELRSFCRCCPKTLKMSNAGGAGSGLVLETSNTTCKNRMNRGLFFVYCCISWCSVFPCITSCLHITVGMRVLMGASTEVLPSHTTDFENGYVFTSACQADLGAGTIFSFPLLLQLNSTATPIQMLLYAFVMESRNSIARRLSKTCTSGHNWQAGLIVLSARSRF</sequence>
<accession>A9TF67</accession>
<keyword evidence="2" id="KW-1185">Reference proteome</keyword>
<dbReference type="HOGENOM" id="CLU_1527679_0_0_1"/>
<dbReference type="Proteomes" id="UP000006727">
    <property type="component" value="Chromosome 5"/>
</dbReference>
<dbReference type="AlphaFoldDB" id="A9TF67"/>
<gene>
    <name evidence="1" type="primary">LOC112282282</name>
</gene>
<evidence type="ECO:0000313" key="1">
    <source>
        <dbReference type="EnsemblPlants" id="Pp3c5_20940V3.5"/>
    </source>
</evidence>
<reference evidence="1 2" key="1">
    <citation type="journal article" date="2008" name="Science">
        <title>The Physcomitrella genome reveals evolutionary insights into the conquest of land by plants.</title>
        <authorList>
            <person name="Rensing S."/>
            <person name="Lang D."/>
            <person name="Zimmer A."/>
            <person name="Terry A."/>
            <person name="Salamov A."/>
            <person name="Shapiro H."/>
            <person name="Nishiyama T."/>
            <person name="Perroud P.-F."/>
            <person name="Lindquist E."/>
            <person name="Kamisugi Y."/>
            <person name="Tanahashi T."/>
            <person name="Sakakibara K."/>
            <person name="Fujita T."/>
            <person name="Oishi K."/>
            <person name="Shin-I T."/>
            <person name="Kuroki Y."/>
            <person name="Toyoda A."/>
            <person name="Suzuki Y."/>
            <person name="Hashimoto A."/>
            <person name="Yamaguchi K."/>
            <person name="Sugano A."/>
            <person name="Kohara Y."/>
            <person name="Fujiyama A."/>
            <person name="Anterola A."/>
            <person name="Aoki S."/>
            <person name="Ashton N."/>
            <person name="Barbazuk W.B."/>
            <person name="Barker E."/>
            <person name="Bennetzen J."/>
            <person name="Bezanilla M."/>
            <person name="Blankenship R."/>
            <person name="Cho S.H."/>
            <person name="Dutcher S."/>
            <person name="Estelle M."/>
            <person name="Fawcett J.A."/>
            <person name="Gundlach H."/>
            <person name="Hanada K."/>
            <person name="Heyl A."/>
            <person name="Hicks K.A."/>
            <person name="Hugh J."/>
            <person name="Lohr M."/>
            <person name="Mayer K."/>
            <person name="Melkozernov A."/>
            <person name="Murata T."/>
            <person name="Nelson D."/>
            <person name="Pils B."/>
            <person name="Prigge M."/>
            <person name="Reiss B."/>
            <person name="Renner T."/>
            <person name="Rombauts S."/>
            <person name="Rushton P."/>
            <person name="Sanderfoot A."/>
            <person name="Schween G."/>
            <person name="Shiu S.-H."/>
            <person name="Stueber K."/>
            <person name="Theodoulou F.L."/>
            <person name="Tu H."/>
            <person name="Van de Peer Y."/>
            <person name="Verrier P.J."/>
            <person name="Waters E."/>
            <person name="Wood A."/>
            <person name="Yang L."/>
            <person name="Cove D."/>
            <person name="Cuming A."/>
            <person name="Hasebe M."/>
            <person name="Lucas S."/>
            <person name="Mishler D.B."/>
            <person name="Reski R."/>
            <person name="Grigoriev I."/>
            <person name="Quatrano R.S."/>
            <person name="Boore J.L."/>
        </authorList>
    </citation>
    <scope>NUCLEOTIDE SEQUENCE [LARGE SCALE GENOMIC DNA]</scope>
    <source>
        <strain evidence="1 2">cv. Gransden 2004</strain>
    </source>
</reference>
<organism evidence="1 2">
    <name type="scientific">Physcomitrium patens</name>
    <name type="common">Spreading-leaved earth moss</name>
    <name type="synonym">Physcomitrella patens</name>
    <dbReference type="NCBI Taxonomy" id="3218"/>
    <lineage>
        <taxon>Eukaryota</taxon>
        <taxon>Viridiplantae</taxon>
        <taxon>Streptophyta</taxon>
        <taxon>Embryophyta</taxon>
        <taxon>Bryophyta</taxon>
        <taxon>Bryophytina</taxon>
        <taxon>Bryopsida</taxon>
        <taxon>Funariidae</taxon>
        <taxon>Funariales</taxon>
        <taxon>Funariaceae</taxon>
        <taxon>Physcomitrium</taxon>
    </lineage>
</organism>
<reference evidence="1 2" key="2">
    <citation type="journal article" date="2018" name="Plant J.">
        <title>The Physcomitrella patens chromosome-scale assembly reveals moss genome structure and evolution.</title>
        <authorList>
            <person name="Lang D."/>
            <person name="Ullrich K.K."/>
            <person name="Murat F."/>
            <person name="Fuchs J."/>
            <person name="Jenkins J."/>
            <person name="Haas F.B."/>
            <person name="Piednoel M."/>
            <person name="Gundlach H."/>
            <person name="Van Bel M."/>
            <person name="Meyberg R."/>
            <person name="Vives C."/>
            <person name="Morata J."/>
            <person name="Symeonidi A."/>
            <person name="Hiss M."/>
            <person name="Muchero W."/>
            <person name="Kamisugi Y."/>
            <person name="Saleh O."/>
            <person name="Blanc G."/>
            <person name="Decker E.L."/>
            <person name="van Gessel N."/>
            <person name="Grimwood J."/>
            <person name="Hayes R.D."/>
            <person name="Graham S.W."/>
            <person name="Gunter L.E."/>
            <person name="McDaniel S.F."/>
            <person name="Hoernstein S.N.W."/>
            <person name="Larsson A."/>
            <person name="Li F.W."/>
            <person name="Perroud P.F."/>
            <person name="Phillips J."/>
            <person name="Ranjan P."/>
            <person name="Rokshar D.S."/>
            <person name="Rothfels C.J."/>
            <person name="Schneider L."/>
            <person name="Shu S."/>
            <person name="Stevenson D.W."/>
            <person name="Thummler F."/>
            <person name="Tillich M."/>
            <person name="Villarreal Aguilar J.C."/>
            <person name="Widiez T."/>
            <person name="Wong G.K."/>
            <person name="Wymore A."/>
            <person name="Zhang Y."/>
            <person name="Zimmer A.D."/>
            <person name="Quatrano R.S."/>
            <person name="Mayer K.F.X."/>
            <person name="Goodstein D."/>
            <person name="Casacuberta J.M."/>
            <person name="Vandepoele K."/>
            <person name="Reski R."/>
            <person name="Cuming A.C."/>
            <person name="Tuskan G.A."/>
            <person name="Maumus F."/>
            <person name="Salse J."/>
            <person name="Schmutz J."/>
            <person name="Rensing S.A."/>
        </authorList>
    </citation>
    <scope>NUCLEOTIDE SEQUENCE [LARGE SCALE GENOMIC DNA]</scope>
    <source>
        <strain evidence="1 2">cv. Gransden 2004</strain>
    </source>
</reference>
<name>A9TF67_PHYPA</name>
<proteinExistence type="predicted"/>
<dbReference type="EnsemblPlants" id="Pp3c5_20940V3.5">
    <property type="protein sequence ID" value="Pp3c5_20940V3.5"/>
    <property type="gene ID" value="Pp3c5_20940"/>
</dbReference>